<dbReference type="Gene3D" id="3.40.1810.10">
    <property type="entry name" value="Transcription factor, MADS-box"/>
    <property type="match status" value="1"/>
</dbReference>
<comment type="caution">
    <text evidence="9">The sequence shown here is derived from an EMBL/GenBank/DDBJ whole genome shotgun (WGS) entry which is preliminary data.</text>
</comment>
<keyword evidence="5" id="KW-0539">Nucleus</keyword>
<dbReference type="SUPFAM" id="SSF55455">
    <property type="entry name" value="SRF-like"/>
    <property type="match status" value="1"/>
</dbReference>
<keyword evidence="2" id="KW-0805">Transcription regulation</keyword>
<dbReference type="Pfam" id="PF00319">
    <property type="entry name" value="SRF-TF"/>
    <property type="match status" value="1"/>
</dbReference>
<proteinExistence type="predicted"/>
<dbReference type="InterPro" id="IPR002100">
    <property type="entry name" value="TF_MADSbox"/>
</dbReference>
<dbReference type="PRINTS" id="PR00404">
    <property type="entry name" value="MADSDOMAIN"/>
</dbReference>
<keyword evidence="6" id="KW-0175">Coiled coil</keyword>
<sequence length="221" mass="24045">MSSAKNQSSSQPRKNQGRRKVNMAKMEKEANLQVTFSKRRAGLFKKARNKAHSFGHPDINAIADRFLNDQDNAPPVINRVANRGMIHAGQDKADVEYLARLEKMVKAAKARKNERDQKEKLILSSAAMDKLSYEQLVSLKERLMEAAENLKTLVEHGAVKVKPPMMGYDFISGSGGGLPLVGGSGIPGFDVSSSGGMVKHGVGHDNVIPYDEGANETGEAD</sequence>
<organism evidence="9 10">
    <name type="scientific">Rehmannia glutinosa</name>
    <name type="common">Chinese foxglove</name>
    <dbReference type="NCBI Taxonomy" id="99300"/>
    <lineage>
        <taxon>Eukaryota</taxon>
        <taxon>Viridiplantae</taxon>
        <taxon>Streptophyta</taxon>
        <taxon>Embryophyta</taxon>
        <taxon>Tracheophyta</taxon>
        <taxon>Spermatophyta</taxon>
        <taxon>Magnoliopsida</taxon>
        <taxon>eudicotyledons</taxon>
        <taxon>Gunneridae</taxon>
        <taxon>Pentapetalae</taxon>
        <taxon>asterids</taxon>
        <taxon>lamiids</taxon>
        <taxon>Lamiales</taxon>
        <taxon>Orobanchaceae</taxon>
        <taxon>Rehmannieae</taxon>
        <taxon>Rehmannia</taxon>
    </lineage>
</organism>
<evidence type="ECO:0000313" key="10">
    <source>
        <dbReference type="Proteomes" id="UP001318860"/>
    </source>
</evidence>
<feature type="coiled-coil region" evidence="6">
    <location>
        <begin position="98"/>
        <end position="156"/>
    </location>
</feature>
<evidence type="ECO:0000313" key="9">
    <source>
        <dbReference type="EMBL" id="KAK6159695.1"/>
    </source>
</evidence>
<keyword evidence="4" id="KW-0804">Transcription</keyword>
<feature type="domain" description="MADS-box" evidence="8">
    <location>
        <begin position="16"/>
        <end position="48"/>
    </location>
</feature>
<evidence type="ECO:0000256" key="3">
    <source>
        <dbReference type="ARBA" id="ARBA00023125"/>
    </source>
</evidence>
<evidence type="ECO:0000256" key="4">
    <source>
        <dbReference type="ARBA" id="ARBA00023163"/>
    </source>
</evidence>
<dbReference type="PANTHER" id="PTHR11945:SF776">
    <property type="entry name" value="AGAMOUS-LIKE 50-RELATED"/>
    <property type="match status" value="1"/>
</dbReference>
<dbReference type="PROSITE" id="PS50066">
    <property type="entry name" value="MADS_BOX_2"/>
    <property type="match status" value="1"/>
</dbReference>
<keyword evidence="3" id="KW-0238">DNA-binding</keyword>
<accession>A0ABR0XKR0</accession>
<name>A0ABR0XKR0_REHGL</name>
<dbReference type="InterPro" id="IPR036879">
    <property type="entry name" value="TF_MADSbox_sf"/>
</dbReference>
<evidence type="ECO:0000256" key="6">
    <source>
        <dbReference type="SAM" id="Coils"/>
    </source>
</evidence>
<evidence type="ECO:0000256" key="2">
    <source>
        <dbReference type="ARBA" id="ARBA00023015"/>
    </source>
</evidence>
<protein>
    <recommendedName>
        <fullName evidence="8">MADS-box domain-containing protein</fullName>
    </recommendedName>
</protein>
<keyword evidence="10" id="KW-1185">Reference proteome</keyword>
<evidence type="ECO:0000256" key="7">
    <source>
        <dbReference type="SAM" id="MobiDB-lite"/>
    </source>
</evidence>
<dbReference type="PANTHER" id="PTHR11945">
    <property type="entry name" value="MADS BOX PROTEIN"/>
    <property type="match status" value="1"/>
</dbReference>
<reference evidence="9 10" key="1">
    <citation type="journal article" date="2021" name="Comput. Struct. Biotechnol. J.">
        <title>De novo genome assembly of the potent medicinal plant Rehmannia glutinosa using nanopore technology.</title>
        <authorList>
            <person name="Ma L."/>
            <person name="Dong C."/>
            <person name="Song C."/>
            <person name="Wang X."/>
            <person name="Zheng X."/>
            <person name="Niu Y."/>
            <person name="Chen S."/>
            <person name="Feng W."/>
        </authorList>
    </citation>
    <scope>NUCLEOTIDE SEQUENCE [LARGE SCALE GENOMIC DNA]</scope>
    <source>
        <strain evidence="9">DH-2019</strain>
    </source>
</reference>
<dbReference type="Proteomes" id="UP001318860">
    <property type="component" value="Unassembled WGS sequence"/>
</dbReference>
<evidence type="ECO:0000259" key="8">
    <source>
        <dbReference type="PROSITE" id="PS50066"/>
    </source>
</evidence>
<comment type="subcellular location">
    <subcellularLocation>
        <location evidence="1">Nucleus</location>
    </subcellularLocation>
</comment>
<dbReference type="EMBL" id="JABTTQ020000003">
    <property type="protein sequence ID" value="KAK6159695.1"/>
    <property type="molecule type" value="Genomic_DNA"/>
</dbReference>
<dbReference type="SMART" id="SM00432">
    <property type="entry name" value="MADS"/>
    <property type="match status" value="1"/>
</dbReference>
<gene>
    <name evidence="9" type="ORF">DH2020_003076</name>
</gene>
<evidence type="ECO:0000256" key="5">
    <source>
        <dbReference type="ARBA" id="ARBA00023242"/>
    </source>
</evidence>
<feature type="compositionally biased region" description="Polar residues" evidence="7">
    <location>
        <begin position="1"/>
        <end position="14"/>
    </location>
</feature>
<feature type="region of interest" description="Disordered" evidence="7">
    <location>
        <begin position="1"/>
        <end position="32"/>
    </location>
</feature>
<evidence type="ECO:0000256" key="1">
    <source>
        <dbReference type="ARBA" id="ARBA00004123"/>
    </source>
</evidence>